<organism evidence="1 2">
    <name type="scientific">Puccinia graminis f. sp. tritici (strain CRL 75-36-700-3 / race SCCL)</name>
    <name type="common">Black stem rust fungus</name>
    <dbReference type="NCBI Taxonomy" id="418459"/>
    <lineage>
        <taxon>Eukaryota</taxon>
        <taxon>Fungi</taxon>
        <taxon>Dikarya</taxon>
        <taxon>Basidiomycota</taxon>
        <taxon>Pucciniomycotina</taxon>
        <taxon>Pucciniomycetes</taxon>
        <taxon>Pucciniales</taxon>
        <taxon>Pucciniaceae</taxon>
        <taxon>Puccinia</taxon>
    </lineage>
</organism>
<dbReference type="AlphaFoldDB" id="H6QNS7"/>
<dbReference type="OrthoDB" id="10635549at2759"/>
<keyword evidence="2" id="KW-1185">Reference proteome</keyword>
<dbReference type="VEuPathDB" id="FungiDB:PGTG_20635"/>
<dbReference type="HOGENOM" id="CLU_2414358_0_0_1"/>
<gene>
    <name evidence="1" type="ORF">PGTG_20635</name>
</gene>
<dbReference type="InParanoid" id="H6QNS7"/>
<sequence length="92" mass="10567">MYNSEGATFWQQIEQTFKIGDFKDSPQTSGSMKACWASLQKVINKFRGCFSTAKQINQSGTLWNYSTREIELGGDIDNYTSTNYLLRCEEEE</sequence>
<evidence type="ECO:0000313" key="2">
    <source>
        <dbReference type="Proteomes" id="UP000008783"/>
    </source>
</evidence>
<proteinExistence type="predicted"/>
<dbReference type="EMBL" id="DS178262">
    <property type="protein sequence ID" value="EHS62514.1"/>
    <property type="molecule type" value="Genomic_DNA"/>
</dbReference>
<evidence type="ECO:0000313" key="1">
    <source>
        <dbReference type="EMBL" id="EHS62514.1"/>
    </source>
</evidence>
<reference evidence="2" key="1">
    <citation type="journal article" date="2011" name="Proc. Natl. Acad. Sci. U.S.A.">
        <title>Obligate biotrophy features unraveled by the genomic analysis of rust fungi.</title>
        <authorList>
            <person name="Duplessis S."/>
            <person name="Cuomo C.A."/>
            <person name="Lin Y.-C."/>
            <person name="Aerts A."/>
            <person name="Tisserant E."/>
            <person name="Veneault-Fourrey C."/>
            <person name="Joly D.L."/>
            <person name="Hacquard S."/>
            <person name="Amselem J."/>
            <person name="Cantarel B.L."/>
            <person name="Chiu R."/>
            <person name="Coutinho P.M."/>
            <person name="Feau N."/>
            <person name="Field M."/>
            <person name="Frey P."/>
            <person name="Gelhaye E."/>
            <person name="Goldberg J."/>
            <person name="Grabherr M.G."/>
            <person name="Kodira C.D."/>
            <person name="Kohler A."/>
            <person name="Kuees U."/>
            <person name="Lindquist E.A."/>
            <person name="Lucas S.M."/>
            <person name="Mago R."/>
            <person name="Mauceli E."/>
            <person name="Morin E."/>
            <person name="Murat C."/>
            <person name="Pangilinan J.L."/>
            <person name="Park R."/>
            <person name="Pearson M."/>
            <person name="Quesneville H."/>
            <person name="Rouhier N."/>
            <person name="Sakthikumar S."/>
            <person name="Salamov A.A."/>
            <person name="Schmutz J."/>
            <person name="Selles B."/>
            <person name="Shapiro H."/>
            <person name="Tanguay P."/>
            <person name="Tuskan G.A."/>
            <person name="Henrissat B."/>
            <person name="Van de Peer Y."/>
            <person name="Rouze P."/>
            <person name="Ellis J.G."/>
            <person name="Dodds P.N."/>
            <person name="Schein J.E."/>
            <person name="Zhong S."/>
            <person name="Hamelin R.C."/>
            <person name="Grigoriev I.V."/>
            <person name="Szabo L.J."/>
            <person name="Martin F."/>
        </authorList>
    </citation>
    <scope>NUCLEOTIDE SEQUENCE [LARGE SCALE GENOMIC DNA]</scope>
    <source>
        <strain evidence="2">CRL 75-36-700-3 / race SCCL</strain>
    </source>
</reference>
<dbReference type="RefSeq" id="XP_003890831.1">
    <property type="nucleotide sequence ID" value="XM_003890782.1"/>
</dbReference>
<accession>H6QNS7</accession>
<name>H6QNS7_PUCGT</name>
<dbReference type="Proteomes" id="UP000008783">
    <property type="component" value="Unassembled WGS sequence"/>
</dbReference>
<protein>
    <submittedName>
        <fullName evidence="1">Uncharacterized protein</fullName>
    </submittedName>
</protein>
<dbReference type="GeneID" id="13542514"/>
<dbReference type="KEGG" id="pgr:PGTG_20635"/>